<dbReference type="Proteomes" id="UP000003704">
    <property type="component" value="Unassembled WGS sequence"/>
</dbReference>
<dbReference type="InterPro" id="IPR018643">
    <property type="entry name" value="DUF2069_membrane"/>
</dbReference>
<keyword evidence="3" id="KW-1185">Reference proteome</keyword>
<keyword evidence="1" id="KW-0472">Membrane</keyword>
<feature type="transmembrane region" description="Helical" evidence="1">
    <location>
        <begin position="35"/>
        <end position="51"/>
    </location>
</feature>
<protein>
    <recommendedName>
        <fullName evidence="4">DUF2069 domain-containing protein</fullName>
    </recommendedName>
</protein>
<feature type="transmembrane region" description="Helical" evidence="1">
    <location>
        <begin position="58"/>
        <end position="76"/>
    </location>
</feature>
<dbReference type="OrthoDB" id="7069246at2"/>
<keyword evidence="1" id="KW-1133">Transmembrane helix</keyword>
<gene>
    <name evidence="2" type="ORF">WQQ_33940</name>
</gene>
<evidence type="ECO:0000256" key="1">
    <source>
        <dbReference type="SAM" id="Phobius"/>
    </source>
</evidence>
<dbReference type="AlphaFoldDB" id="I7ZDL9"/>
<keyword evidence="1" id="KW-0812">Transmembrane</keyword>
<dbReference type="RefSeq" id="WP_007186333.1">
    <property type="nucleotide sequence ID" value="NZ_AKGD01000002.1"/>
</dbReference>
<proteinExistence type="predicted"/>
<organism evidence="2 3">
    <name type="scientific">Hydrocarboniphaga effusa AP103</name>
    <dbReference type="NCBI Taxonomy" id="1172194"/>
    <lineage>
        <taxon>Bacteria</taxon>
        <taxon>Pseudomonadati</taxon>
        <taxon>Pseudomonadota</taxon>
        <taxon>Gammaproteobacteria</taxon>
        <taxon>Nevskiales</taxon>
        <taxon>Nevskiaceae</taxon>
        <taxon>Hydrocarboniphaga</taxon>
    </lineage>
</organism>
<sequence length="117" mass="13016">MKVRPLSHWMRLLASGMHLLLIVLVTLRGDFGKGSLLALPLFLPLAGILRGRRYTYSWASMMLAFYAAGYLSAGYAEPQNKWAVFGIATVAALEFVGLVLYVRFLARERIAQGLRPS</sequence>
<comment type="caution">
    <text evidence="2">The sequence shown here is derived from an EMBL/GenBank/DDBJ whole genome shotgun (WGS) entry which is preliminary data.</text>
</comment>
<evidence type="ECO:0008006" key="4">
    <source>
        <dbReference type="Google" id="ProtNLM"/>
    </source>
</evidence>
<dbReference type="EMBL" id="AKGD01000002">
    <property type="protein sequence ID" value="EIT69812.1"/>
    <property type="molecule type" value="Genomic_DNA"/>
</dbReference>
<evidence type="ECO:0000313" key="2">
    <source>
        <dbReference type="EMBL" id="EIT69812.1"/>
    </source>
</evidence>
<accession>I7ZDL9</accession>
<evidence type="ECO:0000313" key="3">
    <source>
        <dbReference type="Proteomes" id="UP000003704"/>
    </source>
</evidence>
<reference evidence="2 3" key="1">
    <citation type="journal article" date="2012" name="J. Bacteriol.">
        <title>Genome Sequence of n-Alkane-Degrading Hydrocarboniphaga effusa Strain AP103T (ATCC BAA-332T).</title>
        <authorList>
            <person name="Chang H.K."/>
            <person name="Zylstra G.J."/>
            <person name="Chae J.C."/>
        </authorList>
    </citation>
    <scope>NUCLEOTIDE SEQUENCE [LARGE SCALE GENOMIC DNA]</scope>
    <source>
        <strain evidence="2 3">AP103</strain>
    </source>
</reference>
<name>I7ZDL9_9GAMM</name>
<dbReference type="STRING" id="1172194.WQQ_33940"/>
<feature type="transmembrane region" description="Helical" evidence="1">
    <location>
        <begin position="12"/>
        <end position="29"/>
    </location>
</feature>
<dbReference type="Pfam" id="PF09842">
    <property type="entry name" value="DUF2069"/>
    <property type="match status" value="1"/>
</dbReference>
<feature type="transmembrane region" description="Helical" evidence="1">
    <location>
        <begin position="82"/>
        <end position="106"/>
    </location>
</feature>